<keyword evidence="2" id="KW-0812">Transmembrane</keyword>
<organism evidence="3 4">
    <name type="scientific">Scyliorhinus torazame</name>
    <name type="common">Cloudy catshark</name>
    <name type="synonym">Catulus torazame</name>
    <dbReference type="NCBI Taxonomy" id="75743"/>
    <lineage>
        <taxon>Eukaryota</taxon>
        <taxon>Metazoa</taxon>
        <taxon>Chordata</taxon>
        <taxon>Craniata</taxon>
        <taxon>Vertebrata</taxon>
        <taxon>Chondrichthyes</taxon>
        <taxon>Elasmobranchii</taxon>
        <taxon>Galeomorphii</taxon>
        <taxon>Galeoidea</taxon>
        <taxon>Carcharhiniformes</taxon>
        <taxon>Scyliorhinidae</taxon>
        <taxon>Scyliorhinus</taxon>
    </lineage>
</organism>
<accession>A0A401PRQ5</accession>
<feature type="compositionally biased region" description="Polar residues" evidence="1">
    <location>
        <begin position="74"/>
        <end position="83"/>
    </location>
</feature>
<protein>
    <submittedName>
        <fullName evidence="3">Uncharacterized protein</fullName>
    </submittedName>
</protein>
<feature type="compositionally biased region" description="Polar residues" evidence="1">
    <location>
        <begin position="118"/>
        <end position="132"/>
    </location>
</feature>
<evidence type="ECO:0000313" key="4">
    <source>
        <dbReference type="Proteomes" id="UP000288216"/>
    </source>
</evidence>
<gene>
    <name evidence="3" type="ORF">scyTo_0019062</name>
</gene>
<reference evidence="3 4" key="1">
    <citation type="journal article" date="2018" name="Nat. Ecol. Evol.">
        <title>Shark genomes provide insights into elasmobranch evolution and the origin of vertebrates.</title>
        <authorList>
            <person name="Hara Y"/>
            <person name="Yamaguchi K"/>
            <person name="Onimaru K"/>
            <person name="Kadota M"/>
            <person name="Koyanagi M"/>
            <person name="Keeley SD"/>
            <person name="Tatsumi K"/>
            <person name="Tanaka K"/>
            <person name="Motone F"/>
            <person name="Kageyama Y"/>
            <person name="Nozu R"/>
            <person name="Adachi N"/>
            <person name="Nishimura O"/>
            <person name="Nakagawa R"/>
            <person name="Tanegashima C"/>
            <person name="Kiyatake I"/>
            <person name="Matsumoto R"/>
            <person name="Murakumo K"/>
            <person name="Nishida K"/>
            <person name="Terakita A"/>
            <person name="Kuratani S"/>
            <person name="Sato K"/>
            <person name="Hyodo S Kuraku.S."/>
        </authorList>
    </citation>
    <scope>NUCLEOTIDE SEQUENCE [LARGE SCALE GENOMIC DNA]</scope>
</reference>
<dbReference type="OrthoDB" id="9949251at2759"/>
<dbReference type="GO" id="GO:0030182">
    <property type="term" value="P:neuron differentiation"/>
    <property type="evidence" value="ECO:0007669"/>
    <property type="project" value="InterPro"/>
</dbReference>
<evidence type="ECO:0000256" key="2">
    <source>
        <dbReference type="SAM" id="Phobius"/>
    </source>
</evidence>
<proteinExistence type="predicted"/>
<feature type="compositionally biased region" description="Basic and acidic residues" evidence="1">
    <location>
        <begin position="1"/>
        <end position="10"/>
    </location>
</feature>
<dbReference type="GO" id="GO:0021549">
    <property type="term" value="P:cerebellum development"/>
    <property type="evidence" value="ECO:0007669"/>
    <property type="project" value="InterPro"/>
</dbReference>
<feature type="compositionally biased region" description="Basic and acidic residues" evidence="1">
    <location>
        <begin position="59"/>
        <end position="73"/>
    </location>
</feature>
<dbReference type="EMBL" id="BFAA01013833">
    <property type="protein sequence ID" value="GCB75816.1"/>
    <property type="molecule type" value="Genomic_DNA"/>
</dbReference>
<feature type="compositionally biased region" description="Low complexity" evidence="1">
    <location>
        <begin position="106"/>
        <end position="117"/>
    </location>
</feature>
<feature type="compositionally biased region" description="Basic and acidic residues" evidence="1">
    <location>
        <begin position="40"/>
        <end position="52"/>
    </location>
</feature>
<comment type="caution">
    <text evidence="3">The sequence shown here is derived from an EMBL/GenBank/DDBJ whole genome shotgun (WGS) entry which is preliminary data.</text>
</comment>
<feature type="region of interest" description="Disordered" evidence="1">
    <location>
        <begin position="1"/>
        <end position="22"/>
    </location>
</feature>
<dbReference type="Proteomes" id="UP000288216">
    <property type="component" value="Unassembled WGS sequence"/>
</dbReference>
<dbReference type="OMA" id="WSCENLN"/>
<dbReference type="Pfam" id="PF15677">
    <property type="entry name" value="CEND1"/>
    <property type="match status" value="1"/>
</dbReference>
<name>A0A401PRQ5_SCYTO</name>
<keyword evidence="2" id="KW-1133">Transmembrane helix</keyword>
<dbReference type="InterPro" id="IPR020162">
    <property type="entry name" value="Cend1"/>
</dbReference>
<sequence>ELEGKAELKRAGPFVDSPSGLADNAAHEFLLGNTEKHYRSAAEIRPERESLKRSLKAAMETRNRSKAEAKESPKVSSLKTNTAAGDKKEFTNKPPEPTHAPKKPATEATAASEPKSTGDNSVTPPASTSESKMATDAQLEGQDNKEDSSEGQPSNFFENMKPYILGGAAITALAVLVGVVFILHKK</sequence>
<dbReference type="AlphaFoldDB" id="A0A401PRQ5"/>
<feature type="transmembrane region" description="Helical" evidence="2">
    <location>
        <begin position="163"/>
        <end position="183"/>
    </location>
</feature>
<feature type="region of interest" description="Disordered" evidence="1">
    <location>
        <begin position="40"/>
        <end position="156"/>
    </location>
</feature>
<evidence type="ECO:0000313" key="3">
    <source>
        <dbReference type="EMBL" id="GCB75816.1"/>
    </source>
</evidence>
<keyword evidence="4" id="KW-1185">Reference proteome</keyword>
<feature type="non-terminal residue" evidence="3">
    <location>
        <position position="1"/>
    </location>
</feature>
<keyword evidence="2" id="KW-0472">Membrane</keyword>
<evidence type="ECO:0000256" key="1">
    <source>
        <dbReference type="SAM" id="MobiDB-lite"/>
    </source>
</evidence>